<keyword evidence="3" id="KW-1185">Reference proteome</keyword>
<name>A0ABX2PX05_9RHOB</name>
<protein>
    <submittedName>
        <fullName evidence="2">(Fe-S)-binding protein</fullName>
    </submittedName>
</protein>
<gene>
    <name evidence="2" type="ORF">HW561_23605</name>
</gene>
<dbReference type="EMBL" id="JABXWT010000137">
    <property type="protein sequence ID" value="NVO58753.1"/>
    <property type="molecule type" value="Genomic_DNA"/>
</dbReference>
<dbReference type="InterPro" id="IPR004017">
    <property type="entry name" value="Cys_rich_dom"/>
</dbReference>
<dbReference type="PANTHER" id="PTHR30296:SF0">
    <property type="entry name" value="LACTATE UTILIZATION PROTEIN A"/>
    <property type="match status" value="1"/>
</dbReference>
<sequence length="164" mass="18289">MRVGLFVPCYVDALYPEAGVATYKLLKHYGVDVDYPEKQTCCGQPMANAGFQNKSEKVIEAFDDLFRDYDYIVAPSASCAAYVKVYYPKILEGKHECVSSGKIMDIVEFLHDVLKVDHVPGKFPHSVSVHNSCHGVRELGLSSPSERNVQPFNKIIDLLNMVDG</sequence>
<feature type="domain" description="Cysteine-rich" evidence="1">
    <location>
        <begin position="3"/>
        <end position="81"/>
    </location>
</feature>
<evidence type="ECO:0000313" key="2">
    <source>
        <dbReference type="EMBL" id="NVO58753.1"/>
    </source>
</evidence>
<accession>A0ABX2PX05</accession>
<reference evidence="2 3" key="1">
    <citation type="submission" date="2020-06" db="EMBL/GenBank/DDBJ databases">
        <authorList>
            <person name="Cao W.R."/>
        </authorList>
    </citation>
    <scope>NUCLEOTIDE SEQUENCE [LARGE SCALE GENOMIC DNA]</scope>
    <source>
        <strain evidence="2 3">B1Z28</strain>
    </source>
</reference>
<evidence type="ECO:0000313" key="3">
    <source>
        <dbReference type="Proteomes" id="UP000630805"/>
    </source>
</evidence>
<proteinExistence type="predicted"/>
<dbReference type="Proteomes" id="UP000630805">
    <property type="component" value="Unassembled WGS sequence"/>
</dbReference>
<dbReference type="Pfam" id="PF02754">
    <property type="entry name" value="CCG"/>
    <property type="match status" value="1"/>
</dbReference>
<feature type="non-terminal residue" evidence="2">
    <location>
        <position position="164"/>
    </location>
</feature>
<dbReference type="PANTHER" id="PTHR30296">
    <property type="entry name" value="UNCHARACTERIZED PROTEIN YKGE"/>
    <property type="match status" value="1"/>
</dbReference>
<comment type="caution">
    <text evidence="2">The sequence shown here is derived from an EMBL/GenBank/DDBJ whole genome shotgun (WGS) entry which is preliminary data.</text>
</comment>
<organism evidence="2 3">
    <name type="scientific">Ruegeria haliotis</name>
    <dbReference type="NCBI Taxonomy" id="2747601"/>
    <lineage>
        <taxon>Bacteria</taxon>
        <taxon>Pseudomonadati</taxon>
        <taxon>Pseudomonadota</taxon>
        <taxon>Alphaproteobacteria</taxon>
        <taxon>Rhodobacterales</taxon>
        <taxon>Roseobacteraceae</taxon>
        <taxon>Ruegeria</taxon>
    </lineage>
</organism>
<evidence type="ECO:0000259" key="1">
    <source>
        <dbReference type="Pfam" id="PF02754"/>
    </source>
</evidence>